<dbReference type="InterPro" id="IPR005882">
    <property type="entry name" value="Bifunctional_GlmU"/>
</dbReference>
<feature type="binding site" evidence="20">
    <location>
        <position position="231"/>
    </location>
    <ligand>
        <name>UDP-N-acetyl-alpha-D-glucosamine</name>
        <dbReference type="ChEBI" id="CHEBI:57705"/>
    </ligand>
</feature>
<dbReference type="RefSeq" id="WP_119524664.1">
    <property type="nucleotide sequence ID" value="NZ_NRHC01000026.1"/>
</dbReference>
<keyword evidence="7 20" id="KW-0808">Transferase</keyword>
<keyword evidence="9 20" id="KW-0479">Metal-binding</keyword>
<evidence type="ECO:0000313" key="24">
    <source>
        <dbReference type="Proteomes" id="UP000265691"/>
    </source>
</evidence>
<dbReference type="CDD" id="cd03353">
    <property type="entry name" value="LbH_GlmU_C"/>
    <property type="match status" value="1"/>
</dbReference>
<feature type="binding site" evidence="20">
    <location>
        <position position="231"/>
    </location>
    <ligand>
        <name>Mg(2+)</name>
        <dbReference type="ChEBI" id="CHEBI:18420"/>
    </ligand>
</feature>
<dbReference type="PANTHER" id="PTHR43584">
    <property type="entry name" value="NUCLEOTIDYL TRANSFERASE"/>
    <property type="match status" value="1"/>
</dbReference>
<feature type="binding site" evidence="20">
    <location>
        <begin position="84"/>
        <end position="85"/>
    </location>
    <ligand>
        <name>UDP-N-acetyl-alpha-D-glucosamine</name>
        <dbReference type="ChEBI" id="CHEBI:57705"/>
    </ligand>
</feature>
<feature type="binding site" evidence="20">
    <location>
        <position position="339"/>
    </location>
    <ligand>
        <name>UDP-N-acetyl-alpha-D-glucosamine</name>
        <dbReference type="ChEBI" id="CHEBI:57705"/>
    </ligand>
</feature>
<feature type="binding site" evidence="20">
    <location>
        <position position="27"/>
    </location>
    <ligand>
        <name>UDP-N-acetyl-alpha-D-glucosamine</name>
        <dbReference type="ChEBI" id="CHEBI:57705"/>
    </ligand>
</feature>
<evidence type="ECO:0000256" key="11">
    <source>
        <dbReference type="ARBA" id="ARBA00022842"/>
    </source>
</evidence>
<evidence type="ECO:0000256" key="12">
    <source>
        <dbReference type="ARBA" id="ARBA00022960"/>
    </source>
</evidence>
<feature type="binding site" evidence="20">
    <location>
        <position position="79"/>
    </location>
    <ligand>
        <name>UDP-N-acetyl-alpha-D-glucosamine</name>
        <dbReference type="ChEBI" id="CHEBI:57705"/>
    </ligand>
</feature>
<feature type="binding site" evidence="20">
    <location>
        <position position="144"/>
    </location>
    <ligand>
        <name>UDP-N-acetyl-alpha-D-glucosamine</name>
        <dbReference type="ChEBI" id="CHEBI:57705"/>
    </ligand>
</feature>
<dbReference type="EC" id="2.7.7.23" evidence="20"/>
<keyword evidence="11 20" id="KW-0460">Magnesium</keyword>
<comment type="pathway">
    <text evidence="2 20">Nucleotide-sugar biosynthesis; UDP-N-acetyl-alpha-D-glucosamine biosynthesis; N-acetyl-alpha-D-glucosamine 1-phosphate from alpha-D-glucosamine 6-phosphate (route II): step 2/2.</text>
</comment>
<comment type="pathway">
    <text evidence="20">Bacterial outer membrane biogenesis; LPS lipid A biosynthesis.</text>
</comment>
<feature type="binding site" evidence="20">
    <location>
        <position position="357"/>
    </location>
    <ligand>
        <name>UDP-N-acetyl-alpha-D-glucosamine</name>
        <dbReference type="ChEBI" id="CHEBI:57705"/>
    </ligand>
</feature>
<feature type="domain" description="Nucleotidyl transferase" evidence="21">
    <location>
        <begin position="10"/>
        <end position="217"/>
    </location>
</feature>
<proteinExistence type="inferred from homology"/>
<protein>
    <recommendedName>
        <fullName evidence="20">Bifunctional protein GlmU</fullName>
    </recommendedName>
    <domain>
        <recommendedName>
            <fullName evidence="20">UDP-N-acetylglucosamine pyrophosphorylase</fullName>
            <ecNumber evidence="20">2.7.7.23</ecNumber>
        </recommendedName>
        <alternativeName>
            <fullName evidence="20">N-acetylglucosamine-1-phosphate uridyltransferase</fullName>
        </alternativeName>
    </domain>
    <domain>
        <recommendedName>
            <fullName evidence="20">Glucosamine-1-phosphate N-acetyltransferase</fullName>
            <ecNumber evidence="20">2.3.1.157</ecNumber>
        </recommendedName>
    </domain>
</protein>
<comment type="pathway">
    <text evidence="3 20">Nucleotide-sugar biosynthesis; UDP-N-acetyl-alpha-D-glucosamine biosynthesis; UDP-N-acetyl-alpha-D-glucosamine from N-acetyl-alpha-D-glucosamine 1-phosphate: step 1/1.</text>
</comment>
<keyword evidence="15 20" id="KW-0012">Acyltransferase</keyword>
<dbReference type="CDD" id="cd02540">
    <property type="entry name" value="GT2_GlmU_N_bac"/>
    <property type="match status" value="1"/>
</dbReference>
<evidence type="ECO:0000256" key="5">
    <source>
        <dbReference type="ARBA" id="ARBA00007947"/>
    </source>
</evidence>
<evidence type="ECO:0000256" key="14">
    <source>
        <dbReference type="ARBA" id="ARBA00023268"/>
    </source>
</evidence>
<evidence type="ECO:0000256" key="3">
    <source>
        <dbReference type="ARBA" id="ARBA00005208"/>
    </source>
</evidence>
<evidence type="ECO:0000256" key="7">
    <source>
        <dbReference type="ARBA" id="ARBA00022679"/>
    </source>
</evidence>
<keyword evidence="14 20" id="KW-0511">Multifunctional enzyme</keyword>
<evidence type="ECO:0000256" key="8">
    <source>
        <dbReference type="ARBA" id="ARBA00022695"/>
    </source>
</evidence>
<dbReference type="InterPro" id="IPR050065">
    <property type="entry name" value="GlmU-like"/>
</dbReference>
<comment type="similarity">
    <text evidence="5 20">In the N-terminal section; belongs to the N-acetylglucosamine-1-phosphate uridyltransferase family.</text>
</comment>
<keyword evidence="24" id="KW-1185">Reference proteome</keyword>
<comment type="catalytic activity">
    <reaction evidence="17 20">
        <text>alpha-D-glucosamine 1-phosphate + acetyl-CoA = N-acetyl-alpha-D-glucosamine 1-phosphate + CoA + H(+)</text>
        <dbReference type="Rhea" id="RHEA:13725"/>
        <dbReference type="ChEBI" id="CHEBI:15378"/>
        <dbReference type="ChEBI" id="CHEBI:57287"/>
        <dbReference type="ChEBI" id="CHEBI:57288"/>
        <dbReference type="ChEBI" id="CHEBI:57776"/>
        <dbReference type="ChEBI" id="CHEBI:58516"/>
        <dbReference type="EC" id="2.3.1.157"/>
    </reaction>
</comment>
<comment type="catalytic activity">
    <reaction evidence="18 20">
        <text>N-acetyl-alpha-D-glucosamine 1-phosphate + UTP + H(+) = UDP-N-acetyl-alpha-D-glucosamine + diphosphate</text>
        <dbReference type="Rhea" id="RHEA:13509"/>
        <dbReference type="ChEBI" id="CHEBI:15378"/>
        <dbReference type="ChEBI" id="CHEBI:33019"/>
        <dbReference type="ChEBI" id="CHEBI:46398"/>
        <dbReference type="ChEBI" id="CHEBI:57705"/>
        <dbReference type="ChEBI" id="CHEBI:57776"/>
        <dbReference type="EC" id="2.7.7.23"/>
    </reaction>
</comment>
<keyword evidence="16 20" id="KW-0961">Cell wall biogenesis/degradation</keyword>
<evidence type="ECO:0000256" key="19">
    <source>
        <dbReference type="ARBA" id="ARBA00049628"/>
    </source>
</evidence>
<dbReference type="SUPFAM" id="SSF53448">
    <property type="entry name" value="Nucleotide-diphospho-sugar transferases"/>
    <property type="match status" value="1"/>
</dbReference>
<evidence type="ECO:0000259" key="21">
    <source>
        <dbReference type="Pfam" id="PF00483"/>
    </source>
</evidence>
<dbReference type="Proteomes" id="UP000265691">
    <property type="component" value="Unassembled WGS sequence"/>
</dbReference>
<feature type="region of interest" description="Pyrophosphorylase" evidence="20">
    <location>
        <begin position="1"/>
        <end position="233"/>
    </location>
</feature>
<dbReference type="InterPro" id="IPR001451">
    <property type="entry name" value="Hexapep"/>
</dbReference>
<dbReference type="HAMAP" id="MF_01631">
    <property type="entry name" value="GlmU"/>
    <property type="match status" value="1"/>
</dbReference>
<evidence type="ECO:0000313" key="23">
    <source>
        <dbReference type="EMBL" id="RIY33717.1"/>
    </source>
</evidence>
<feature type="region of interest" description="Linker" evidence="20">
    <location>
        <begin position="234"/>
        <end position="254"/>
    </location>
</feature>
<dbReference type="GO" id="GO:0016020">
    <property type="term" value="C:membrane"/>
    <property type="evidence" value="ECO:0007669"/>
    <property type="project" value="GOC"/>
</dbReference>
<evidence type="ECO:0000256" key="4">
    <source>
        <dbReference type="ARBA" id="ARBA00007707"/>
    </source>
</evidence>
<evidence type="ECO:0000256" key="16">
    <source>
        <dbReference type="ARBA" id="ARBA00023316"/>
    </source>
</evidence>
<dbReference type="Pfam" id="PF25087">
    <property type="entry name" value="GMPPB_C"/>
    <property type="match status" value="1"/>
</dbReference>
<feature type="binding site" evidence="20">
    <location>
        <position position="429"/>
    </location>
    <ligand>
        <name>acetyl-CoA</name>
        <dbReference type="ChEBI" id="CHEBI:57288"/>
    </ligand>
</feature>
<dbReference type="GO" id="GO:0019134">
    <property type="term" value="F:glucosamine-1-phosphate N-acetyltransferase activity"/>
    <property type="evidence" value="ECO:0007669"/>
    <property type="project" value="UniProtKB-UniRule"/>
</dbReference>
<evidence type="ECO:0000256" key="18">
    <source>
        <dbReference type="ARBA" id="ARBA00048493"/>
    </source>
</evidence>
<feature type="binding site" evidence="20">
    <location>
        <position position="383"/>
    </location>
    <ligand>
        <name>UDP-N-acetyl-alpha-D-glucosamine</name>
        <dbReference type="ChEBI" id="CHEBI:57705"/>
    </ligand>
</feature>
<feature type="binding site" evidence="20">
    <location>
        <position position="159"/>
    </location>
    <ligand>
        <name>UDP-N-acetyl-alpha-D-glucosamine</name>
        <dbReference type="ChEBI" id="CHEBI:57705"/>
    </ligand>
</feature>
<dbReference type="GO" id="GO:0071555">
    <property type="term" value="P:cell wall organization"/>
    <property type="evidence" value="ECO:0007669"/>
    <property type="project" value="UniProtKB-KW"/>
</dbReference>
<dbReference type="UniPathway" id="UPA00113">
    <property type="reaction ID" value="UER00532"/>
</dbReference>
<feature type="binding site" evidence="20">
    <location>
        <position position="108"/>
    </location>
    <ligand>
        <name>Mg(2+)</name>
        <dbReference type="ChEBI" id="CHEBI:18420"/>
    </ligand>
</feature>
<dbReference type="InterPro" id="IPR038009">
    <property type="entry name" value="GlmU_C_LbH"/>
</dbReference>
<accession>A0A3A1YC74</accession>
<dbReference type="UniPathway" id="UPA00973"/>
<evidence type="ECO:0000256" key="2">
    <source>
        <dbReference type="ARBA" id="ARBA00005166"/>
    </source>
</evidence>
<name>A0A3A1YC74_9GAMM</name>
<dbReference type="InterPro" id="IPR011004">
    <property type="entry name" value="Trimer_LpxA-like_sf"/>
</dbReference>
<evidence type="ECO:0000256" key="13">
    <source>
        <dbReference type="ARBA" id="ARBA00022984"/>
    </source>
</evidence>
<dbReference type="OrthoDB" id="9775031at2"/>
<feature type="binding site" evidence="20">
    <location>
        <begin position="392"/>
        <end position="393"/>
    </location>
    <ligand>
        <name>acetyl-CoA</name>
        <dbReference type="ChEBI" id="CHEBI:57288"/>
    </ligand>
</feature>
<keyword evidence="6 20" id="KW-0963">Cytoplasm</keyword>
<dbReference type="GO" id="GO:0006048">
    <property type="term" value="P:UDP-N-acetylglucosamine biosynthetic process"/>
    <property type="evidence" value="ECO:0007669"/>
    <property type="project" value="UniProtKB-UniPathway"/>
</dbReference>
<sequence length="463" mass="50886">MTQENNKFLSIVLAAGAGTRMKSDVLKIMHKVAGKSMIKHVLDQIDKLSPVNNYIVYGYKGDVIQEHLKDRNNLIWALQEQQLGTAHATKVAADLINADLPTLVLFSDNPLIQSSTIEKLFSKYEAGADIVLMTTVLDNPYGYGRVIRDEQNNIKAIVEEKDASEAERQVKEIYPGIMLVNSLNLKQLLNLVDNNNAQNEYYLTDIIRLAYQQGQIITSVTTDYREVSSANTKYQLAQLNDYYHQLKIKEYTEKGLILDSIEPSSISLNGNLEFGQDCHIEKNCQFNGEVILGNNVKVGHGSIISNSEIGDNTTIEPYSIIENSKVGVSCAIGPYARLRPNSIIKDKAKVGNFVETKNVTLGKGSKANHLTYLGDSVIGENVNVGAGVITCNYDGANKFQTIIGDNVFIGSDSQLIAPVTIANGVTVAAGTTVSKDVEVEALVLNKKETILKTNWSRPVKKSK</sequence>
<dbReference type="GO" id="GO:0009252">
    <property type="term" value="P:peptidoglycan biosynthetic process"/>
    <property type="evidence" value="ECO:0007669"/>
    <property type="project" value="UniProtKB-UniRule"/>
</dbReference>
<dbReference type="Gene3D" id="3.90.550.10">
    <property type="entry name" value="Spore Coat Polysaccharide Biosynthesis Protein SpsA, Chain A"/>
    <property type="match status" value="1"/>
</dbReference>
<evidence type="ECO:0000256" key="9">
    <source>
        <dbReference type="ARBA" id="ARBA00022723"/>
    </source>
</evidence>
<dbReference type="PANTHER" id="PTHR43584:SF3">
    <property type="entry name" value="BIFUNCTIONAL PROTEIN GLMU"/>
    <property type="match status" value="1"/>
</dbReference>
<keyword evidence="8 20" id="KW-0548">Nucleotidyltransferase</keyword>
<feature type="region of interest" description="N-acetyltransferase" evidence="20">
    <location>
        <begin position="255"/>
        <end position="463"/>
    </location>
</feature>
<dbReference type="InterPro" id="IPR056729">
    <property type="entry name" value="GMPPB_C"/>
</dbReference>
<dbReference type="AlphaFoldDB" id="A0A3A1YC74"/>
<dbReference type="EC" id="2.3.1.157" evidence="20"/>
<comment type="caution">
    <text evidence="20">Lacks conserved residue(s) required for the propagation of feature annotation.</text>
</comment>
<feature type="binding site" evidence="20">
    <location>
        <position position="386"/>
    </location>
    <ligand>
        <name>acetyl-CoA</name>
        <dbReference type="ChEBI" id="CHEBI:57288"/>
    </ligand>
</feature>
<dbReference type="GO" id="GO:0008360">
    <property type="term" value="P:regulation of cell shape"/>
    <property type="evidence" value="ECO:0007669"/>
    <property type="project" value="UniProtKB-KW"/>
</dbReference>
<dbReference type="EMBL" id="NRHC01000026">
    <property type="protein sequence ID" value="RIY33717.1"/>
    <property type="molecule type" value="Genomic_DNA"/>
</dbReference>
<evidence type="ECO:0000256" key="15">
    <source>
        <dbReference type="ARBA" id="ARBA00023315"/>
    </source>
</evidence>
<comment type="similarity">
    <text evidence="4 20">In the C-terminal section; belongs to the transferase hexapeptide repeat family.</text>
</comment>
<dbReference type="InterPro" id="IPR029044">
    <property type="entry name" value="Nucleotide-diphossugar_trans"/>
</dbReference>
<keyword evidence="12 20" id="KW-0133">Cell shape</keyword>
<feature type="binding site" evidence="20">
    <location>
        <begin position="13"/>
        <end position="16"/>
    </location>
    <ligand>
        <name>UDP-N-acetyl-alpha-D-glucosamine</name>
        <dbReference type="ChEBI" id="CHEBI:57705"/>
    </ligand>
</feature>
<organism evidence="23 24">
    <name type="scientific">Psittacicella hinzii</name>
    <dbReference type="NCBI Taxonomy" id="2028575"/>
    <lineage>
        <taxon>Bacteria</taxon>
        <taxon>Pseudomonadati</taxon>
        <taxon>Pseudomonadota</taxon>
        <taxon>Gammaproteobacteria</taxon>
        <taxon>Pasteurellales</taxon>
        <taxon>Psittacicellaceae</taxon>
        <taxon>Psittacicella</taxon>
    </lineage>
</organism>
<evidence type="ECO:0000256" key="6">
    <source>
        <dbReference type="ARBA" id="ARBA00022490"/>
    </source>
</evidence>
<evidence type="ECO:0000256" key="20">
    <source>
        <dbReference type="HAMAP-Rule" id="MF_01631"/>
    </source>
</evidence>
<dbReference type="Pfam" id="PF00483">
    <property type="entry name" value="NTP_transferase"/>
    <property type="match status" value="1"/>
</dbReference>
<dbReference type="InterPro" id="IPR018357">
    <property type="entry name" value="Hexapep_transf_CS"/>
</dbReference>
<dbReference type="Pfam" id="PF00132">
    <property type="entry name" value="Hexapep"/>
    <property type="match status" value="1"/>
</dbReference>
<dbReference type="GO" id="GO:0009245">
    <property type="term" value="P:lipid A biosynthetic process"/>
    <property type="evidence" value="ECO:0007669"/>
    <property type="project" value="UniProtKB-UniRule"/>
</dbReference>
<feature type="binding site" evidence="20">
    <location>
        <position position="372"/>
    </location>
    <ligand>
        <name>UDP-N-acetyl-alpha-D-glucosamine</name>
        <dbReference type="ChEBI" id="CHEBI:57705"/>
    </ligand>
</feature>
<comment type="function">
    <text evidence="19 20">Catalyzes the last two sequential reactions in the de novo biosynthetic pathway for UDP-N-acetylglucosamine (UDP-GlcNAc). The C-terminal domain catalyzes the transfer of acetyl group from acetyl coenzyme A to glucosamine-1-phosphate (GlcN-1-P) to produce N-acetylglucosamine-1-phosphate (GlcNAc-1-P), which is converted into UDP-GlcNAc by the transfer of uridine 5-monophosphate (from uridine 5-triphosphate), a reaction catalyzed by the N-terminal domain.</text>
</comment>
<comment type="subcellular location">
    <subcellularLocation>
        <location evidence="1 20">Cytoplasm</location>
    </subcellularLocation>
</comment>
<dbReference type="GO" id="GO:0003977">
    <property type="term" value="F:UDP-N-acetylglucosamine diphosphorylase activity"/>
    <property type="evidence" value="ECO:0007669"/>
    <property type="project" value="UniProtKB-UniRule"/>
</dbReference>
<comment type="caution">
    <text evidence="23">The sequence shown here is derived from an EMBL/GenBank/DDBJ whole genome shotgun (WGS) entry which is preliminary data.</text>
</comment>
<dbReference type="InterPro" id="IPR005835">
    <property type="entry name" value="NTP_transferase_dom"/>
</dbReference>
<keyword evidence="10 20" id="KW-0677">Repeat</keyword>
<evidence type="ECO:0000259" key="22">
    <source>
        <dbReference type="Pfam" id="PF25087"/>
    </source>
</evidence>
<feature type="domain" description="Mannose-1-phosphate guanyltransferase C-terminal" evidence="22">
    <location>
        <begin position="270"/>
        <end position="350"/>
    </location>
</feature>
<dbReference type="PROSITE" id="PS00101">
    <property type="entry name" value="HEXAPEP_TRANSFERASES"/>
    <property type="match status" value="1"/>
</dbReference>
<gene>
    <name evidence="20 23" type="primary">glmU</name>
    <name evidence="23" type="ORF">CKF54_02250</name>
</gene>
<dbReference type="GO" id="GO:0000287">
    <property type="term" value="F:magnesium ion binding"/>
    <property type="evidence" value="ECO:0007669"/>
    <property type="project" value="UniProtKB-UniRule"/>
</dbReference>
<dbReference type="SUPFAM" id="SSF51161">
    <property type="entry name" value="Trimeric LpxA-like enzymes"/>
    <property type="match status" value="1"/>
</dbReference>
<feature type="active site" description="Proton acceptor" evidence="20">
    <location>
        <position position="369"/>
    </location>
</feature>
<evidence type="ECO:0000256" key="10">
    <source>
        <dbReference type="ARBA" id="ARBA00022737"/>
    </source>
</evidence>
<comment type="cofactor">
    <cofactor evidence="20">
        <name>Mg(2+)</name>
        <dbReference type="ChEBI" id="CHEBI:18420"/>
    </cofactor>
    <text evidence="20">Binds 1 Mg(2+) ion per subunit.</text>
</comment>
<keyword evidence="13 20" id="KW-0573">Peptidoglycan synthesis</keyword>
<dbReference type="GO" id="GO:0005737">
    <property type="term" value="C:cytoplasm"/>
    <property type="evidence" value="ECO:0007669"/>
    <property type="project" value="UniProtKB-SubCell"/>
</dbReference>
<dbReference type="Gene3D" id="2.160.10.10">
    <property type="entry name" value="Hexapeptide repeat proteins"/>
    <property type="match status" value="1"/>
</dbReference>
<comment type="subunit">
    <text evidence="20">Homotrimer.</text>
</comment>
<dbReference type="GO" id="GO:0000902">
    <property type="term" value="P:cell morphogenesis"/>
    <property type="evidence" value="ECO:0007669"/>
    <property type="project" value="UniProtKB-UniRule"/>
</dbReference>
<dbReference type="NCBIfam" id="TIGR01173">
    <property type="entry name" value="glmU"/>
    <property type="match status" value="1"/>
</dbReference>
<evidence type="ECO:0000256" key="17">
    <source>
        <dbReference type="ARBA" id="ARBA00048247"/>
    </source>
</evidence>
<feature type="binding site" evidence="20">
    <location>
        <position position="411"/>
    </location>
    <ligand>
        <name>acetyl-CoA</name>
        <dbReference type="ChEBI" id="CHEBI:57288"/>
    </ligand>
</feature>
<evidence type="ECO:0000256" key="1">
    <source>
        <dbReference type="ARBA" id="ARBA00004496"/>
    </source>
</evidence>
<reference evidence="23 24" key="1">
    <citation type="submission" date="2017-08" db="EMBL/GenBank/DDBJ databases">
        <title>Reclassification of Bisgaard taxon 37 and 44.</title>
        <authorList>
            <person name="Christensen H."/>
        </authorList>
    </citation>
    <scope>NUCLEOTIDE SEQUENCE [LARGE SCALE GENOMIC DNA]</scope>
    <source>
        <strain evidence="23 24">B96_3</strain>
    </source>
</reference>